<dbReference type="Gene3D" id="3.30.70.260">
    <property type="match status" value="1"/>
</dbReference>
<protein>
    <recommendedName>
        <fullName evidence="2">prephenate dehydratase</fullName>
        <ecNumber evidence="2">4.2.1.51</ecNumber>
    </recommendedName>
</protein>
<evidence type="ECO:0000256" key="7">
    <source>
        <dbReference type="ARBA" id="ARBA00047848"/>
    </source>
</evidence>
<proteinExistence type="predicted"/>
<dbReference type="InterPro" id="IPR008242">
    <property type="entry name" value="Chor_mutase/pphenate_deHydtase"/>
</dbReference>
<evidence type="ECO:0000313" key="10">
    <source>
        <dbReference type="EMBL" id="KAF1915324.1"/>
    </source>
</evidence>
<sequence>MANDERPAVAFLGPEASYTHQAALSTFPPTTHSLSPCTTIADVFTAVQSGTAHRGVVPFENSSNGSVIFTFDLIGDLHGTHPDILVCGEAYVPVKHCLLGHSIPNAIPTTGRNVQFDAKFTNPLAVPRSDLSKITKLYSHPQAWGQCKAFLDTYLKGVERQDVSSTSRAAELVAADPFGGTAALSSHVAAKVFGLDVLAESINDHLGNTTRFLVIRRRDSALAPQEDKHKNDKQDKWKSLLTFTVDHAHPGALAKCLTVFEKYALNLTSINTRPSGVENWNYVFFVEFDGRKEDDEAQGNVNKALNDVSRICKACSWKGSWKSRLELSTSAV</sequence>
<keyword evidence="3" id="KW-0028">Amino-acid biosynthesis</keyword>
<dbReference type="FunFam" id="3.40.190.10:FF:000034">
    <property type="entry name" value="Chorismate mutase/prephenate dehydratase"/>
    <property type="match status" value="1"/>
</dbReference>
<gene>
    <name evidence="10" type="ORF">BDU57DRAFT_518226</name>
</gene>
<dbReference type="AlphaFoldDB" id="A0A6A5QLI0"/>
<dbReference type="GO" id="GO:0004664">
    <property type="term" value="F:prephenate dehydratase activity"/>
    <property type="evidence" value="ECO:0007669"/>
    <property type="project" value="UniProtKB-EC"/>
</dbReference>
<comment type="pathway">
    <text evidence="1">Amino-acid biosynthesis; L-phenylalanine biosynthesis; phenylpyruvate from prephenate: step 1/1.</text>
</comment>
<evidence type="ECO:0000313" key="11">
    <source>
        <dbReference type="Proteomes" id="UP000800096"/>
    </source>
</evidence>
<dbReference type="PANTHER" id="PTHR21022:SF19">
    <property type="entry name" value="PREPHENATE DEHYDRATASE-RELATED"/>
    <property type="match status" value="1"/>
</dbReference>
<keyword evidence="5" id="KW-0584">Phenylalanine biosynthesis</keyword>
<dbReference type="EMBL" id="ML979136">
    <property type="protein sequence ID" value="KAF1915324.1"/>
    <property type="molecule type" value="Genomic_DNA"/>
</dbReference>
<evidence type="ECO:0000256" key="4">
    <source>
        <dbReference type="ARBA" id="ARBA00023141"/>
    </source>
</evidence>
<dbReference type="PROSITE" id="PS51671">
    <property type="entry name" value="ACT"/>
    <property type="match status" value="1"/>
</dbReference>
<dbReference type="InterPro" id="IPR045865">
    <property type="entry name" value="ACT-like_dom_sf"/>
</dbReference>
<evidence type="ECO:0000259" key="8">
    <source>
        <dbReference type="PROSITE" id="PS51171"/>
    </source>
</evidence>
<keyword evidence="4" id="KW-0057">Aromatic amino acid biosynthesis</keyword>
<reference evidence="10" key="1">
    <citation type="journal article" date="2020" name="Stud. Mycol.">
        <title>101 Dothideomycetes genomes: a test case for predicting lifestyles and emergence of pathogens.</title>
        <authorList>
            <person name="Haridas S."/>
            <person name="Albert R."/>
            <person name="Binder M."/>
            <person name="Bloem J."/>
            <person name="Labutti K."/>
            <person name="Salamov A."/>
            <person name="Andreopoulos B."/>
            <person name="Baker S."/>
            <person name="Barry K."/>
            <person name="Bills G."/>
            <person name="Bluhm B."/>
            <person name="Cannon C."/>
            <person name="Castanera R."/>
            <person name="Culley D."/>
            <person name="Daum C."/>
            <person name="Ezra D."/>
            <person name="Gonzalez J."/>
            <person name="Henrissat B."/>
            <person name="Kuo A."/>
            <person name="Liang C."/>
            <person name="Lipzen A."/>
            <person name="Lutzoni F."/>
            <person name="Magnuson J."/>
            <person name="Mondo S."/>
            <person name="Nolan M."/>
            <person name="Ohm R."/>
            <person name="Pangilinan J."/>
            <person name="Park H.-J."/>
            <person name="Ramirez L."/>
            <person name="Alfaro M."/>
            <person name="Sun H."/>
            <person name="Tritt A."/>
            <person name="Yoshinaga Y."/>
            <person name="Zwiers L.-H."/>
            <person name="Turgeon B."/>
            <person name="Goodwin S."/>
            <person name="Spatafora J."/>
            <person name="Crous P."/>
            <person name="Grigoriev I."/>
        </authorList>
    </citation>
    <scope>NUCLEOTIDE SEQUENCE</scope>
    <source>
        <strain evidence="10">HMLAC05119</strain>
    </source>
</reference>
<dbReference type="OrthoDB" id="983542at2759"/>
<dbReference type="PROSITE" id="PS51171">
    <property type="entry name" value="PREPHENATE_DEHYDR_3"/>
    <property type="match status" value="1"/>
</dbReference>
<evidence type="ECO:0000256" key="1">
    <source>
        <dbReference type="ARBA" id="ARBA00004741"/>
    </source>
</evidence>
<organism evidence="10 11">
    <name type="scientific">Ampelomyces quisqualis</name>
    <name type="common">Powdery mildew agent</name>
    <dbReference type="NCBI Taxonomy" id="50730"/>
    <lineage>
        <taxon>Eukaryota</taxon>
        <taxon>Fungi</taxon>
        <taxon>Dikarya</taxon>
        <taxon>Ascomycota</taxon>
        <taxon>Pezizomycotina</taxon>
        <taxon>Dothideomycetes</taxon>
        <taxon>Pleosporomycetidae</taxon>
        <taxon>Pleosporales</taxon>
        <taxon>Pleosporineae</taxon>
        <taxon>Phaeosphaeriaceae</taxon>
        <taxon>Ampelomyces</taxon>
    </lineage>
</organism>
<dbReference type="SUPFAM" id="SSF55021">
    <property type="entry name" value="ACT-like"/>
    <property type="match status" value="1"/>
</dbReference>
<accession>A0A6A5QLI0</accession>
<feature type="domain" description="ACT" evidence="9">
    <location>
        <begin position="241"/>
        <end position="322"/>
    </location>
</feature>
<dbReference type="PROSITE" id="PS00857">
    <property type="entry name" value="PREPHENATE_DEHYDR_1"/>
    <property type="match status" value="1"/>
</dbReference>
<comment type="catalytic activity">
    <reaction evidence="7">
        <text>prephenate + H(+) = 3-phenylpyruvate + CO2 + H2O</text>
        <dbReference type="Rhea" id="RHEA:21648"/>
        <dbReference type="ChEBI" id="CHEBI:15377"/>
        <dbReference type="ChEBI" id="CHEBI:15378"/>
        <dbReference type="ChEBI" id="CHEBI:16526"/>
        <dbReference type="ChEBI" id="CHEBI:18005"/>
        <dbReference type="ChEBI" id="CHEBI:29934"/>
        <dbReference type="EC" id="4.2.1.51"/>
    </reaction>
</comment>
<evidence type="ECO:0000259" key="9">
    <source>
        <dbReference type="PROSITE" id="PS51671"/>
    </source>
</evidence>
<dbReference type="GO" id="GO:0009094">
    <property type="term" value="P:L-phenylalanine biosynthetic process"/>
    <property type="evidence" value="ECO:0007669"/>
    <property type="project" value="UniProtKB-UniPathway"/>
</dbReference>
<evidence type="ECO:0000256" key="3">
    <source>
        <dbReference type="ARBA" id="ARBA00022605"/>
    </source>
</evidence>
<name>A0A6A5QLI0_AMPQU</name>
<dbReference type="InterPro" id="IPR001086">
    <property type="entry name" value="Preph_deHydtase"/>
</dbReference>
<dbReference type="CDD" id="cd04905">
    <property type="entry name" value="ACT_CM-PDT"/>
    <property type="match status" value="1"/>
</dbReference>
<evidence type="ECO:0000256" key="6">
    <source>
        <dbReference type="ARBA" id="ARBA00023239"/>
    </source>
</evidence>
<dbReference type="GO" id="GO:0005737">
    <property type="term" value="C:cytoplasm"/>
    <property type="evidence" value="ECO:0007669"/>
    <property type="project" value="TreeGrafter"/>
</dbReference>
<dbReference type="CDD" id="cd13532">
    <property type="entry name" value="PBP2_PDT_like"/>
    <property type="match status" value="1"/>
</dbReference>
<dbReference type="EC" id="4.2.1.51" evidence="2"/>
<dbReference type="InterPro" id="IPR018528">
    <property type="entry name" value="Preph_deHydtase_CS"/>
</dbReference>
<dbReference type="UniPathway" id="UPA00121">
    <property type="reaction ID" value="UER00345"/>
</dbReference>
<dbReference type="Proteomes" id="UP000800096">
    <property type="component" value="Unassembled WGS sequence"/>
</dbReference>
<evidence type="ECO:0000256" key="2">
    <source>
        <dbReference type="ARBA" id="ARBA00013147"/>
    </source>
</evidence>
<keyword evidence="11" id="KW-1185">Reference proteome</keyword>
<keyword evidence="6" id="KW-0456">Lyase</keyword>
<evidence type="ECO:0000256" key="5">
    <source>
        <dbReference type="ARBA" id="ARBA00023222"/>
    </source>
</evidence>
<dbReference type="PIRSF" id="PIRSF001500">
    <property type="entry name" value="Chor_mut_pdt_Ppr"/>
    <property type="match status" value="1"/>
</dbReference>
<feature type="domain" description="Prephenate dehydratase" evidence="8">
    <location>
        <begin position="8"/>
        <end position="217"/>
    </location>
</feature>
<dbReference type="InterPro" id="IPR002912">
    <property type="entry name" value="ACT_dom"/>
</dbReference>
<dbReference type="Pfam" id="PF00800">
    <property type="entry name" value="PDT"/>
    <property type="match status" value="1"/>
</dbReference>
<dbReference type="Gene3D" id="3.40.190.10">
    <property type="entry name" value="Periplasmic binding protein-like II"/>
    <property type="match status" value="2"/>
</dbReference>
<dbReference type="SUPFAM" id="SSF53850">
    <property type="entry name" value="Periplasmic binding protein-like II"/>
    <property type="match status" value="1"/>
</dbReference>
<dbReference type="PANTHER" id="PTHR21022">
    <property type="entry name" value="PREPHENATE DEHYDRATASE P PROTEIN"/>
    <property type="match status" value="1"/>
</dbReference>